<sequence length="140" mass="15032">MLARIDQQAAGQQQGSGATRRDQNSLRIDIELVALGVEPGNRFAQLWQAASGGIAGLAVCQRRLSCLDDRLCGSEVGLANFKVNDIMTRRLQLIGTRQQRHDMKGFDGATASAVGLGHGYSFIGASIKNMIVMTTTHDST</sequence>
<dbReference type="Proteomes" id="UP000280395">
    <property type="component" value="Unassembled WGS sequence"/>
</dbReference>
<evidence type="ECO:0000313" key="3">
    <source>
        <dbReference type="Proteomes" id="UP000280395"/>
    </source>
</evidence>
<organism evidence="2 3">
    <name type="scientific">Pseudomonas syringae pv. avii</name>
    <dbReference type="NCBI Taxonomy" id="663959"/>
    <lineage>
        <taxon>Bacteria</taxon>
        <taxon>Pseudomonadati</taxon>
        <taxon>Pseudomonadota</taxon>
        <taxon>Gammaproteobacteria</taxon>
        <taxon>Pseudomonadales</taxon>
        <taxon>Pseudomonadaceae</taxon>
        <taxon>Pseudomonas</taxon>
        <taxon>Pseudomonas syringae</taxon>
    </lineage>
</organism>
<feature type="compositionally biased region" description="Low complexity" evidence="1">
    <location>
        <begin position="7"/>
        <end position="18"/>
    </location>
</feature>
<feature type="region of interest" description="Disordered" evidence="1">
    <location>
        <begin position="1"/>
        <end position="22"/>
    </location>
</feature>
<protein>
    <submittedName>
        <fullName evidence="2">Uncharacterized protein</fullName>
    </submittedName>
</protein>
<dbReference type="EMBL" id="RBUA01000537">
    <property type="protein sequence ID" value="RMU58980.1"/>
    <property type="molecule type" value="Genomic_DNA"/>
</dbReference>
<accession>A0A3M5VLC3</accession>
<evidence type="ECO:0000313" key="2">
    <source>
        <dbReference type="EMBL" id="RMU58980.1"/>
    </source>
</evidence>
<name>A0A3M5VLC3_PSESX</name>
<gene>
    <name evidence="2" type="ORF">ALP29_201380</name>
</gene>
<proteinExistence type="predicted"/>
<reference evidence="2 3" key="1">
    <citation type="submission" date="2018-08" db="EMBL/GenBank/DDBJ databases">
        <title>Recombination of ecologically and evolutionarily significant loci maintains genetic cohesion in the Pseudomonas syringae species complex.</title>
        <authorList>
            <person name="Dillon M."/>
            <person name="Thakur S."/>
            <person name="Almeida R.N.D."/>
            <person name="Weir B.S."/>
            <person name="Guttman D.S."/>
        </authorList>
    </citation>
    <scope>NUCLEOTIDE SEQUENCE [LARGE SCALE GENOMIC DNA]</scope>
    <source>
        <strain evidence="2 3">ICMP 14479</strain>
    </source>
</reference>
<evidence type="ECO:0000256" key="1">
    <source>
        <dbReference type="SAM" id="MobiDB-lite"/>
    </source>
</evidence>
<comment type="caution">
    <text evidence="2">The sequence shown here is derived from an EMBL/GenBank/DDBJ whole genome shotgun (WGS) entry which is preliminary data.</text>
</comment>
<dbReference type="AlphaFoldDB" id="A0A3M5VLC3"/>